<sequence>APAPAPATVLKNTERKESISEKIAELELRLKEDRRNEIVEKILQKNSVQQQKHLRLIGWIPFLRRLAELLRSYGKSILHKTHMTFSNISAMKPLNKARKIRL</sequence>
<accession>A0A9Q5ZTW7</accession>
<dbReference type="AlphaFoldDB" id="A0A9Q5ZTW7"/>
<reference evidence="1 2" key="1">
    <citation type="journal article" date="2017" name="J. Infect. Dis.">
        <title>An Analysis of the Epidemic of Klebsiella pneumoniae Carbapenemase-Producing K. pneumoniae: Convergence of Two Evolutionary Mechanisms Creates the Perfect Storm.</title>
        <authorList>
            <person name="Rojas L.J."/>
            <person name="Weinstock G.M."/>
            <person name="De La Cadena E."/>
            <person name="Diaz L."/>
            <person name="Rios R."/>
            <person name="Hanson B.M."/>
            <person name="Brown J.S."/>
            <person name="Vats P."/>
            <person name="Phillips D.S."/>
            <person name="Nguyen H."/>
            <person name="Hujer K.M."/>
            <person name="Correa A."/>
            <person name="Adams M.D."/>
            <person name="Perez F."/>
            <person name="Sodergren E."/>
            <person name="Narechania A."/>
            <person name="Planet P.J."/>
            <person name="Villegas M.V."/>
            <person name="Bonomo R.A."/>
            <person name="Arias C.A."/>
        </authorList>
    </citation>
    <scope>NUCLEOTIDE SEQUENCE [LARGE SCALE GENOMIC DNA]</scope>
    <source>
        <strain evidence="1 2">COL-Kpn30</strain>
    </source>
</reference>
<protein>
    <submittedName>
        <fullName evidence="1">Relaxase</fullName>
    </submittedName>
</protein>
<feature type="non-terminal residue" evidence="1">
    <location>
        <position position="1"/>
    </location>
</feature>
<dbReference type="EMBL" id="NCMJ01000264">
    <property type="protein sequence ID" value="PLE23933.1"/>
    <property type="molecule type" value="Genomic_DNA"/>
</dbReference>
<gene>
    <name evidence="1" type="ORF">B6I68_30600</name>
</gene>
<dbReference type="Proteomes" id="UP000234439">
    <property type="component" value="Unassembled WGS sequence"/>
</dbReference>
<proteinExistence type="predicted"/>
<evidence type="ECO:0000313" key="1">
    <source>
        <dbReference type="EMBL" id="PLE23933.1"/>
    </source>
</evidence>
<comment type="caution">
    <text evidence="1">The sequence shown here is derived from an EMBL/GenBank/DDBJ whole genome shotgun (WGS) entry which is preliminary data.</text>
</comment>
<evidence type="ECO:0000313" key="2">
    <source>
        <dbReference type="Proteomes" id="UP000234439"/>
    </source>
</evidence>
<organism evidence="1 2">
    <name type="scientific">Klebsiella pneumoniae</name>
    <dbReference type="NCBI Taxonomy" id="573"/>
    <lineage>
        <taxon>Bacteria</taxon>
        <taxon>Pseudomonadati</taxon>
        <taxon>Pseudomonadota</taxon>
        <taxon>Gammaproteobacteria</taxon>
        <taxon>Enterobacterales</taxon>
        <taxon>Enterobacteriaceae</taxon>
        <taxon>Klebsiella/Raoultella group</taxon>
        <taxon>Klebsiella</taxon>
        <taxon>Klebsiella pneumoniae complex</taxon>
    </lineage>
</organism>
<name>A0A9Q5ZTW7_KLEPN</name>